<feature type="transmembrane region" description="Helical" evidence="1">
    <location>
        <begin position="362"/>
        <end position="379"/>
    </location>
</feature>
<dbReference type="Proteomes" id="UP000280296">
    <property type="component" value="Unassembled WGS sequence"/>
</dbReference>
<feature type="transmembrane region" description="Helical" evidence="1">
    <location>
        <begin position="304"/>
        <end position="323"/>
    </location>
</feature>
<keyword evidence="3" id="KW-1185">Reference proteome</keyword>
<organism evidence="2 3">
    <name type="scientific">Tautonia sociabilis</name>
    <dbReference type="NCBI Taxonomy" id="2080755"/>
    <lineage>
        <taxon>Bacteria</taxon>
        <taxon>Pseudomonadati</taxon>
        <taxon>Planctomycetota</taxon>
        <taxon>Planctomycetia</taxon>
        <taxon>Isosphaerales</taxon>
        <taxon>Isosphaeraceae</taxon>
        <taxon>Tautonia</taxon>
    </lineage>
</organism>
<dbReference type="OrthoDB" id="272013at2"/>
<reference evidence="2 3" key="1">
    <citation type="submission" date="2018-12" db="EMBL/GenBank/DDBJ databases">
        <authorList>
            <person name="Toschakov S.V."/>
        </authorList>
    </citation>
    <scope>NUCLEOTIDE SEQUENCE [LARGE SCALE GENOMIC DNA]</scope>
    <source>
        <strain evidence="2 3">GM2012</strain>
    </source>
</reference>
<evidence type="ECO:0000313" key="3">
    <source>
        <dbReference type="Proteomes" id="UP000280296"/>
    </source>
</evidence>
<comment type="caution">
    <text evidence="2">The sequence shown here is derived from an EMBL/GenBank/DDBJ whole genome shotgun (WGS) entry which is preliminary data.</text>
</comment>
<keyword evidence="1" id="KW-1133">Transmembrane helix</keyword>
<accession>A0A432MJE8</accession>
<proteinExistence type="predicted"/>
<dbReference type="EMBL" id="RYZH01000023">
    <property type="protein sequence ID" value="RUL87266.1"/>
    <property type="molecule type" value="Genomic_DNA"/>
</dbReference>
<dbReference type="RefSeq" id="WP_126725780.1">
    <property type="nucleotide sequence ID" value="NZ_RYZH01000023.1"/>
</dbReference>
<evidence type="ECO:0000256" key="1">
    <source>
        <dbReference type="SAM" id="Phobius"/>
    </source>
</evidence>
<keyword evidence="1" id="KW-0812">Transmembrane</keyword>
<feature type="transmembrane region" description="Helical" evidence="1">
    <location>
        <begin position="202"/>
        <end position="228"/>
    </location>
</feature>
<keyword evidence="1" id="KW-0472">Membrane</keyword>
<feature type="transmembrane region" description="Helical" evidence="1">
    <location>
        <begin position="240"/>
        <end position="261"/>
    </location>
</feature>
<feature type="transmembrane region" description="Helical" evidence="1">
    <location>
        <begin position="335"/>
        <end position="356"/>
    </location>
</feature>
<dbReference type="AlphaFoldDB" id="A0A432MJE8"/>
<protein>
    <recommendedName>
        <fullName evidence="4">Glycosyltransferase RgtA/B/C/D-like domain-containing protein</fullName>
    </recommendedName>
</protein>
<feature type="transmembrane region" description="Helical" evidence="1">
    <location>
        <begin position="388"/>
        <end position="411"/>
    </location>
</feature>
<sequence length="450" mass="48304">MSSLGPGRSFLLWLSLFLLFIGNGRLVGGGDVVPAILLPVALLRGDGPVLDRFADALRDPDGRIPGFATESRGHVVSRYPLGAPIVALPFTLPQLALLDLADPSWEADGLRALASCRRMAKNASAAVAGLGAVLMAMLLTRMGLAREAVPAAVVVALGSDHWAVASQAPWQHGSAALCLAGALVLLRRPDGIPGVTGSPSRLAMAGASTAMMVVCRPIDAVFAVALSLWALANLDRRGRWAFHLPAVTIAAAWLSYNVWFFDTPYGGYADLEETHPWAHGTEGTWTGSIGPGLAGTLFSPSHGLLVYSPWIALAIALLPASVRHGRLPRTSPERWLLWALVPNLLMLAKYSCWWGGHCFGPRFWIDAGPIFAVALGLGLERALRSSRALLAAFALTAAWSITLQTVGFLSYPTSWFRSPTNADRDHARLWHWRDTEVSRGLAEGIKPRDW</sequence>
<reference evidence="2 3" key="2">
    <citation type="submission" date="2019-01" db="EMBL/GenBank/DDBJ databases">
        <title>Tautonia sociabilis, a novel thermotolerant planctomycete of Isosphaeraceae family, isolated from a 4000 m deep subterranean habitat.</title>
        <authorList>
            <person name="Kovaleva O.L."/>
            <person name="Elcheninov A.G."/>
            <person name="Van Heerden E."/>
            <person name="Toshchakov S.V."/>
            <person name="Novikov A."/>
            <person name="Bonch-Osmolovskaya E.A."/>
            <person name="Kublanov I.V."/>
        </authorList>
    </citation>
    <scope>NUCLEOTIDE SEQUENCE [LARGE SCALE GENOMIC DNA]</scope>
    <source>
        <strain evidence="2 3">GM2012</strain>
    </source>
</reference>
<gene>
    <name evidence="2" type="ORF">TsocGM_12845</name>
</gene>
<evidence type="ECO:0000313" key="2">
    <source>
        <dbReference type="EMBL" id="RUL87266.1"/>
    </source>
</evidence>
<evidence type="ECO:0008006" key="4">
    <source>
        <dbReference type="Google" id="ProtNLM"/>
    </source>
</evidence>
<name>A0A432MJE8_9BACT</name>
<feature type="transmembrane region" description="Helical" evidence="1">
    <location>
        <begin position="122"/>
        <end position="140"/>
    </location>
</feature>